<gene>
    <name evidence="2" type="ORF">TPSB3V08_LOCUS9287</name>
</gene>
<proteinExistence type="predicted"/>
<dbReference type="AlphaFoldDB" id="A0A7R9H9K4"/>
<reference evidence="2" key="1">
    <citation type="submission" date="2020-11" db="EMBL/GenBank/DDBJ databases">
        <authorList>
            <person name="Tran Van P."/>
        </authorList>
    </citation>
    <scope>NUCLEOTIDE SEQUENCE</scope>
</reference>
<sequence length="78" mass="8569">MKPAGKLYQPPPPLSFSQEFGVKIDGKSLLNLTEDDIFELTGGKVGPSLKIHDLIQQLKARVNPSQSRFKGGIGKKMF</sequence>
<dbReference type="Pfam" id="PF00536">
    <property type="entry name" value="SAM_1"/>
    <property type="match status" value="1"/>
</dbReference>
<evidence type="ECO:0000313" key="2">
    <source>
        <dbReference type="EMBL" id="CAD7413851.1"/>
    </source>
</evidence>
<accession>A0A7R9H9K4</accession>
<dbReference type="InterPro" id="IPR001660">
    <property type="entry name" value="SAM"/>
</dbReference>
<feature type="domain" description="SAM" evidence="1">
    <location>
        <begin position="23"/>
        <end position="59"/>
    </location>
</feature>
<dbReference type="Gene3D" id="1.10.150.50">
    <property type="entry name" value="Transcription Factor, Ets-1"/>
    <property type="match status" value="1"/>
</dbReference>
<dbReference type="InterPro" id="IPR013761">
    <property type="entry name" value="SAM/pointed_sf"/>
</dbReference>
<dbReference type="EMBL" id="OD007281">
    <property type="protein sequence ID" value="CAD7413851.1"/>
    <property type="molecule type" value="Genomic_DNA"/>
</dbReference>
<name>A0A7R9H9K4_TIMPO</name>
<organism evidence="2">
    <name type="scientific">Timema poppense</name>
    <name type="common">Walking stick</name>
    <dbReference type="NCBI Taxonomy" id="170557"/>
    <lineage>
        <taxon>Eukaryota</taxon>
        <taxon>Metazoa</taxon>
        <taxon>Ecdysozoa</taxon>
        <taxon>Arthropoda</taxon>
        <taxon>Hexapoda</taxon>
        <taxon>Insecta</taxon>
        <taxon>Pterygota</taxon>
        <taxon>Neoptera</taxon>
        <taxon>Polyneoptera</taxon>
        <taxon>Phasmatodea</taxon>
        <taxon>Timematodea</taxon>
        <taxon>Timematoidea</taxon>
        <taxon>Timematidae</taxon>
        <taxon>Timema</taxon>
    </lineage>
</organism>
<evidence type="ECO:0000259" key="1">
    <source>
        <dbReference type="Pfam" id="PF00536"/>
    </source>
</evidence>
<protein>
    <recommendedName>
        <fullName evidence="1">SAM domain-containing protein</fullName>
    </recommendedName>
</protein>
<dbReference type="SUPFAM" id="SSF47769">
    <property type="entry name" value="SAM/Pointed domain"/>
    <property type="match status" value="1"/>
</dbReference>